<dbReference type="Proteomes" id="UP000249066">
    <property type="component" value="Unassembled WGS sequence"/>
</dbReference>
<evidence type="ECO:0000313" key="3">
    <source>
        <dbReference type="Proteomes" id="UP000249066"/>
    </source>
</evidence>
<feature type="transmembrane region" description="Helical" evidence="1">
    <location>
        <begin position="211"/>
        <end position="233"/>
    </location>
</feature>
<evidence type="ECO:0000313" key="2">
    <source>
        <dbReference type="EMBL" id="PZO91604.1"/>
    </source>
</evidence>
<sequence length="243" mass="25194">MRVEAQAAPGIFSDRAARLAGLLYLGTIVGGVFAEVVARGSLIVGADAGATATAILANEALFRAGLVGDVAMLACYVGVTTLLYGMFSPAHQRVSQMAAAFSLTGIAVLASATLLLLAPLRLLAASPYLAAIGQDQREAAALLALKIHGDGYDVSLIFFGIYCLMLGWLIWRSGSLPRIIGALMGVAGACYLMNSVAGLAAPGFARILSPYVMLPTLIGEGALAIWLIVFGAGRRSRRSVLPR</sequence>
<keyword evidence="1" id="KW-0812">Transmembrane</keyword>
<protein>
    <submittedName>
        <fullName evidence="2">DUF4386 domain-containing protein</fullName>
    </submittedName>
</protein>
<proteinExistence type="predicted"/>
<keyword evidence="1" id="KW-0472">Membrane</keyword>
<reference evidence="2 3" key="1">
    <citation type="submission" date="2017-08" db="EMBL/GenBank/DDBJ databases">
        <title>Infants hospitalized years apart are colonized by the same room-sourced microbial strains.</title>
        <authorList>
            <person name="Brooks B."/>
            <person name="Olm M.R."/>
            <person name="Firek B.A."/>
            <person name="Baker R."/>
            <person name="Thomas B.C."/>
            <person name="Morowitz M.J."/>
            <person name="Banfield J.F."/>
        </authorList>
    </citation>
    <scope>NUCLEOTIDE SEQUENCE [LARGE SCALE GENOMIC DNA]</scope>
    <source>
        <strain evidence="2">S2_018_000_R2_101</strain>
    </source>
</reference>
<keyword evidence="1" id="KW-1133">Transmembrane helix</keyword>
<dbReference type="InterPro" id="IPR025495">
    <property type="entry name" value="DUF4386"/>
</dbReference>
<gene>
    <name evidence="2" type="ORF">DI623_02710</name>
</gene>
<feature type="transmembrane region" description="Helical" evidence="1">
    <location>
        <begin position="183"/>
        <end position="205"/>
    </location>
</feature>
<feature type="transmembrane region" description="Helical" evidence="1">
    <location>
        <begin position="152"/>
        <end position="171"/>
    </location>
</feature>
<feature type="transmembrane region" description="Helical" evidence="1">
    <location>
        <begin position="64"/>
        <end position="87"/>
    </location>
</feature>
<feature type="transmembrane region" description="Helical" evidence="1">
    <location>
        <begin position="99"/>
        <end position="120"/>
    </location>
</feature>
<dbReference type="EMBL" id="QFNN01000007">
    <property type="protein sequence ID" value="PZO91604.1"/>
    <property type="molecule type" value="Genomic_DNA"/>
</dbReference>
<dbReference type="Pfam" id="PF14329">
    <property type="entry name" value="DUF4386"/>
    <property type="match status" value="1"/>
</dbReference>
<evidence type="ECO:0000256" key="1">
    <source>
        <dbReference type="SAM" id="Phobius"/>
    </source>
</evidence>
<feature type="transmembrane region" description="Helical" evidence="1">
    <location>
        <begin position="21"/>
        <end position="44"/>
    </location>
</feature>
<dbReference type="AlphaFoldDB" id="A0A2W5AAM2"/>
<accession>A0A2W5AAM2</accession>
<name>A0A2W5AAM2_9SPHN</name>
<comment type="caution">
    <text evidence="2">The sequence shown here is derived from an EMBL/GenBank/DDBJ whole genome shotgun (WGS) entry which is preliminary data.</text>
</comment>
<organism evidence="2 3">
    <name type="scientific">Sphingomonas sanxanigenens</name>
    <dbReference type="NCBI Taxonomy" id="397260"/>
    <lineage>
        <taxon>Bacteria</taxon>
        <taxon>Pseudomonadati</taxon>
        <taxon>Pseudomonadota</taxon>
        <taxon>Alphaproteobacteria</taxon>
        <taxon>Sphingomonadales</taxon>
        <taxon>Sphingomonadaceae</taxon>
        <taxon>Sphingomonas</taxon>
    </lineage>
</organism>